<reference evidence="2" key="2">
    <citation type="submission" date="2022-08" db="EMBL/GenBank/DDBJ databases">
        <authorList>
            <person name="Poehlein A."/>
            <person name="Guzman J."/>
            <person name="Daniel R."/>
            <person name="Vilcinskas A."/>
        </authorList>
    </citation>
    <scope>NUCLEOTIDE SEQUENCE</scope>
    <source>
        <strain evidence="2">G314FT</strain>
    </source>
</reference>
<name>A0ABY5P1L5_9ENTE</name>
<sequence>MIQIVFNNAPWNKAAAFYLRTLVFVQEQGISLKSEFDELDIDSTFYLVIYHDKSPVGTIRYQQDDETTLRPDRLCVHKMMRKQGLGRRLILELEQIGKKQHCTLSRVHGEKQAIGFYQKLGYKVVSDEFIEDGIICVLLEKELK</sequence>
<gene>
    <name evidence="2" type="ORF">G314FT_16940</name>
</gene>
<proteinExistence type="predicted"/>
<dbReference type="SUPFAM" id="SSF55729">
    <property type="entry name" value="Acyl-CoA N-acyltransferases (Nat)"/>
    <property type="match status" value="1"/>
</dbReference>
<dbReference type="Proteomes" id="UP001058273">
    <property type="component" value="Chromosome"/>
</dbReference>
<dbReference type="Pfam" id="PF13673">
    <property type="entry name" value="Acetyltransf_10"/>
    <property type="match status" value="1"/>
</dbReference>
<dbReference type="InterPro" id="IPR000182">
    <property type="entry name" value="GNAT_dom"/>
</dbReference>
<dbReference type="RefSeq" id="WP_257700558.1">
    <property type="nucleotide sequence ID" value="NZ_CP102451.1"/>
</dbReference>
<dbReference type="GO" id="GO:0016746">
    <property type="term" value="F:acyltransferase activity"/>
    <property type="evidence" value="ECO:0007669"/>
    <property type="project" value="UniProtKB-KW"/>
</dbReference>
<dbReference type="EMBL" id="CP102451">
    <property type="protein sequence ID" value="UUV99533.1"/>
    <property type="molecule type" value="Genomic_DNA"/>
</dbReference>
<evidence type="ECO:0000313" key="2">
    <source>
        <dbReference type="EMBL" id="UUV99533.1"/>
    </source>
</evidence>
<keyword evidence="2" id="KW-0012">Acyltransferase</keyword>
<protein>
    <submittedName>
        <fullName evidence="2">Acetyltransferase</fullName>
        <ecNumber evidence="2">2.3.1.-</ecNumber>
    </submittedName>
</protein>
<evidence type="ECO:0000313" key="3">
    <source>
        <dbReference type="Proteomes" id="UP001058273"/>
    </source>
</evidence>
<dbReference type="EC" id="2.3.1.-" evidence="2"/>
<feature type="domain" description="N-acetyltransferase" evidence="1">
    <location>
        <begin position="4"/>
        <end position="144"/>
    </location>
</feature>
<keyword evidence="3" id="KW-1185">Reference proteome</keyword>
<accession>A0ABY5P1L5</accession>
<reference evidence="2" key="1">
    <citation type="submission" date="2022-08" db="EMBL/GenBank/DDBJ databases">
        <title>Genome sequence of Vagococcus luciliae DSM 112651.</title>
        <authorList>
            <person name="Juan G."/>
            <person name="Anja P."/>
            <person name="Rolf D."/>
            <person name="Kampfer P."/>
            <person name="Vilcinskas A."/>
        </authorList>
    </citation>
    <scope>NUCLEOTIDE SEQUENCE</scope>
    <source>
        <strain evidence="2">G314FT</strain>
    </source>
</reference>
<organism evidence="2 3">
    <name type="scientific">Vagococcus luciliae</name>
    <dbReference type="NCBI Taxonomy" id="2920380"/>
    <lineage>
        <taxon>Bacteria</taxon>
        <taxon>Bacillati</taxon>
        <taxon>Bacillota</taxon>
        <taxon>Bacilli</taxon>
        <taxon>Lactobacillales</taxon>
        <taxon>Enterococcaceae</taxon>
        <taxon>Vagococcus</taxon>
    </lineage>
</organism>
<dbReference type="Gene3D" id="3.40.630.30">
    <property type="match status" value="1"/>
</dbReference>
<evidence type="ECO:0000259" key="1">
    <source>
        <dbReference type="PROSITE" id="PS51186"/>
    </source>
</evidence>
<dbReference type="PROSITE" id="PS51186">
    <property type="entry name" value="GNAT"/>
    <property type="match status" value="1"/>
</dbReference>
<dbReference type="InterPro" id="IPR016181">
    <property type="entry name" value="Acyl_CoA_acyltransferase"/>
</dbReference>
<keyword evidence="2" id="KW-0808">Transferase</keyword>
<dbReference type="CDD" id="cd04301">
    <property type="entry name" value="NAT_SF"/>
    <property type="match status" value="1"/>
</dbReference>